<dbReference type="InterPro" id="IPR011429">
    <property type="entry name" value="Cyt_c_Planctomycete-type"/>
</dbReference>
<dbReference type="OrthoDB" id="1524066at2"/>
<dbReference type="PROSITE" id="PS51257">
    <property type="entry name" value="PROKAR_LIPOPROTEIN"/>
    <property type="match status" value="1"/>
</dbReference>
<evidence type="ECO:0000313" key="4">
    <source>
        <dbReference type="Proteomes" id="UP000245468"/>
    </source>
</evidence>
<keyword evidence="4" id="KW-1185">Reference proteome</keyword>
<dbReference type="PANTHER" id="PTHR35889">
    <property type="entry name" value="CYCLOINULO-OLIGOSACCHARIDE FRUCTANOTRANSFERASE-RELATED"/>
    <property type="match status" value="1"/>
</dbReference>
<dbReference type="KEGG" id="psez:HME7025_00747"/>
<dbReference type="PANTHER" id="PTHR35889:SF3">
    <property type="entry name" value="F-BOX DOMAIN-CONTAINING PROTEIN"/>
    <property type="match status" value="1"/>
</dbReference>
<dbReference type="AlphaFoldDB" id="A0A2S2DTD2"/>
<gene>
    <name evidence="3" type="ORF">HME7025_00747</name>
</gene>
<evidence type="ECO:0000259" key="2">
    <source>
        <dbReference type="Pfam" id="PF07635"/>
    </source>
</evidence>
<feature type="domain" description="Cytochrome C Planctomycete-type" evidence="2">
    <location>
        <begin position="191"/>
        <end position="237"/>
    </location>
</feature>
<accession>A0A2S2DTD2</accession>
<evidence type="ECO:0000256" key="1">
    <source>
        <dbReference type="SAM" id="SignalP"/>
    </source>
</evidence>
<dbReference type="EMBL" id="CP029346">
    <property type="protein sequence ID" value="AWL08618.1"/>
    <property type="molecule type" value="Genomic_DNA"/>
</dbReference>
<protein>
    <recommendedName>
        <fullName evidence="2">Cytochrome C Planctomycete-type domain-containing protein</fullName>
    </recommendedName>
</protein>
<proteinExistence type="predicted"/>
<sequence>MKFKFLVIPLVSLILAACLSDKNSPLPAAATGTENNMGVELPNSTSTCDTNTITFDKSVWPILQYNCTSCHSGAIISGGADFSSYDKIVPYIKNGKLYGSLTHAIGYSPMPNASTTLSKCDVSTIKKWIIGSYPAGSILVNLNPTNPINPVVTVTPTEPPITPPAVTCDPNLVYFQQKILPVIISNCAMSGCHDAISKKEGVQLTDYTNIIKVIKAGDPSNSKLYKSIIRTDNERMPVPPMAALSTETKTAIFNWIKQGALNNSCEPSGSACVTTNVSFSTTIQSILKTNCLGCHSGAAASGGIDLSTHANVLKVVSNGKLYGSVNHSTGFIPMPNASTKITSCEISQIKSWIDAGALNN</sequence>
<organism evidence="3 4">
    <name type="scientific">Aquirufa nivalisilvae</name>
    <dbReference type="NCBI Taxonomy" id="2516557"/>
    <lineage>
        <taxon>Bacteria</taxon>
        <taxon>Pseudomonadati</taxon>
        <taxon>Bacteroidota</taxon>
        <taxon>Cytophagia</taxon>
        <taxon>Cytophagales</taxon>
        <taxon>Flectobacillaceae</taxon>
        <taxon>Aquirufa</taxon>
    </lineage>
</organism>
<keyword evidence="1" id="KW-0732">Signal</keyword>
<reference evidence="4" key="1">
    <citation type="submission" date="2018-05" db="EMBL/GenBank/DDBJ databases">
        <title>Pseudarcicella sp. HME7025 Genome sequencing and assembly.</title>
        <authorList>
            <person name="Kim H."/>
            <person name="Kang H."/>
            <person name="Joh K."/>
        </authorList>
    </citation>
    <scope>NUCLEOTIDE SEQUENCE [LARGE SCALE GENOMIC DNA]</scope>
    <source>
        <strain evidence="4">HME7025</strain>
    </source>
</reference>
<name>A0A2S2DTD2_9BACT</name>
<dbReference type="Pfam" id="PF07635">
    <property type="entry name" value="PSCyt1"/>
    <property type="match status" value="1"/>
</dbReference>
<dbReference type="RefSeq" id="WP_109322355.1">
    <property type="nucleotide sequence ID" value="NZ_CP029346.1"/>
</dbReference>
<feature type="chain" id="PRO_5015671226" description="Cytochrome C Planctomycete-type domain-containing protein" evidence="1">
    <location>
        <begin position="29"/>
        <end position="360"/>
    </location>
</feature>
<feature type="signal peptide" evidence="1">
    <location>
        <begin position="1"/>
        <end position="28"/>
    </location>
</feature>
<evidence type="ECO:0000313" key="3">
    <source>
        <dbReference type="EMBL" id="AWL08618.1"/>
    </source>
</evidence>
<dbReference type="Proteomes" id="UP000245468">
    <property type="component" value="Chromosome"/>
</dbReference>